<feature type="transmembrane region" description="Helical" evidence="8">
    <location>
        <begin position="137"/>
        <end position="160"/>
    </location>
</feature>
<feature type="transmembrane region" description="Helical" evidence="8">
    <location>
        <begin position="6"/>
        <end position="23"/>
    </location>
</feature>
<evidence type="ECO:0000256" key="5">
    <source>
        <dbReference type="ARBA" id="ARBA00023065"/>
    </source>
</evidence>
<gene>
    <name evidence="8" type="primary">mntP</name>
    <name evidence="9" type="ORF">HLB29_00580</name>
</gene>
<feature type="transmembrane region" description="Helical" evidence="8">
    <location>
        <begin position="112"/>
        <end position="131"/>
    </location>
</feature>
<dbReference type="Proteomes" id="UP000713904">
    <property type="component" value="Unassembled WGS sequence"/>
</dbReference>
<keyword evidence="10" id="KW-1185">Reference proteome</keyword>
<evidence type="ECO:0000256" key="1">
    <source>
        <dbReference type="ARBA" id="ARBA00022448"/>
    </source>
</evidence>
<dbReference type="RefSeq" id="WP_185623221.1">
    <property type="nucleotide sequence ID" value="NZ_JABGBW010000001.1"/>
</dbReference>
<evidence type="ECO:0000256" key="6">
    <source>
        <dbReference type="ARBA" id="ARBA00023136"/>
    </source>
</evidence>
<organism evidence="9 10">
    <name type="scientific">Peptostreptococcus canis</name>
    <dbReference type="NCBI Taxonomy" id="1159213"/>
    <lineage>
        <taxon>Bacteria</taxon>
        <taxon>Bacillati</taxon>
        <taxon>Bacillota</taxon>
        <taxon>Clostridia</taxon>
        <taxon>Peptostreptococcales</taxon>
        <taxon>Peptostreptococcaceae</taxon>
        <taxon>Peptostreptococcus</taxon>
    </lineage>
</organism>
<keyword evidence="6 8" id="KW-0472">Membrane</keyword>
<keyword evidence="4 8" id="KW-1133">Transmembrane helix</keyword>
<evidence type="ECO:0000256" key="2">
    <source>
        <dbReference type="ARBA" id="ARBA00022475"/>
    </source>
</evidence>
<name>A0ABR6TIF5_9FIRM</name>
<proteinExistence type="inferred from homology"/>
<feature type="transmembrane region" description="Helical" evidence="8">
    <location>
        <begin position="172"/>
        <end position="190"/>
    </location>
</feature>
<reference evidence="9 10" key="1">
    <citation type="submission" date="2020-05" db="EMBL/GenBank/DDBJ databases">
        <title>Draft genome of xy-202 and genomic insight in genome of the genus Peptostreptococcus.</title>
        <authorList>
            <person name="Zhang Z."/>
        </authorList>
    </citation>
    <scope>NUCLEOTIDE SEQUENCE [LARGE SCALE GENOMIC DNA]</scope>
    <source>
        <strain evidence="9 10">DSM 27025</strain>
    </source>
</reference>
<evidence type="ECO:0000256" key="7">
    <source>
        <dbReference type="ARBA" id="ARBA00023211"/>
    </source>
</evidence>
<accession>A0ABR6TIF5</accession>
<keyword evidence="2 8" id="KW-1003">Cell membrane</keyword>
<comment type="caution">
    <text evidence="9">The sequence shown here is derived from an EMBL/GenBank/DDBJ whole genome shotgun (WGS) entry which is preliminary data.</text>
</comment>
<comment type="similarity">
    <text evidence="8">Belongs to the MntP (TC 9.B.29) family.</text>
</comment>
<comment type="function">
    <text evidence="8">Probably functions as a manganese efflux pump.</text>
</comment>
<evidence type="ECO:0000313" key="10">
    <source>
        <dbReference type="Proteomes" id="UP000713904"/>
    </source>
</evidence>
<feature type="transmembrane region" description="Helical" evidence="8">
    <location>
        <begin position="35"/>
        <end position="56"/>
    </location>
</feature>
<feature type="transmembrane region" description="Helical" evidence="8">
    <location>
        <begin position="68"/>
        <end position="85"/>
    </location>
</feature>
<dbReference type="InterPro" id="IPR022929">
    <property type="entry name" value="Put_MntP"/>
</dbReference>
<dbReference type="InterPro" id="IPR003810">
    <property type="entry name" value="Mntp/YtaF"/>
</dbReference>
<keyword evidence="7 8" id="KW-0464">Manganese</keyword>
<protein>
    <recommendedName>
        <fullName evidence="8">Putative manganese efflux pump MntP</fullName>
    </recommendedName>
</protein>
<evidence type="ECO:0000256" key="3">
    <source>
        <dbReference type="ARBA" id="ARBA00022692"/>
    </source>
</evidence>
<dbReference type="Pfam" id="PF02659">
    <property type="entry name" value="Mntp"/>
    <property type="match status" value="1"/>
</dbReference>
<dbReference type="HAMAP" id="MF_01521">
    <property type="entry name" value="MntP_pump"/>
    <property type="match status" value="1"/>
</dbReference>
<keyword evidence="1 8" id="KW-0813">Transport</keyword>
<dbReference type="EMBL" id="JABGBW010000001">
    <property type="protein sequence ID" value="MBC2575180.1"/>
    <property type="molecule type" value="Genomic_DNA"/>
</dbReference>
<dbReference type="PANTHER" id="PTHR35529">
    <property type="entry name" value="MANGANESE EFFLUX PUMP MNTP-RELATED"/>
    <property type="match status" value="1"/>
</dbReference>
<evidence type="ECO:0000256" key="4">
    <source>
        <dbReference type="ARBA" id="ARBA00022989"/>
    </source>
</evidence>
<keyword evidence="5 8" id="KW-0406">Ion transport</keyword>
<keyword evidence="3 8" id="KW-0812">Transmembrane</keyword>
<dbReference type="PANTHER" id="PTHR35529:SF1">
    <property type="entry name" value="MANGANESE EFFLUX PUMP MNTP-RELATED"/>
    <property type="match status" value="1"/>
</dbReference>
<comment type="subcellular location">
    <subcellularLocation>
        <location evidence="8">Cell membrane</location>
        <topology evidence="8">Multi-pass membrane protein</topology>
    </subcellularLocation>
</comment>
<evidence type="ECO:0000313" key="9">
    <source>
        <dbReference type="EMBL" id="MBC2575180.1"/>
    </source>
</evidence>
<sequence>MNFVNLIGIGIGLSMDAFAVSLCKGLCQRTMQWKNAFIIGLSFGFFQAAMPLIGFFLGYQFSGFVNGIGHWIAFILLAFIGVHMIRESGEIKSDEEVCCDIKGELKLDLKNILALSIATSIDALAIGISFALLEINIFSAISVIGIITFAISIVGVFFGFKFGSKFKSKSEILGGLILIIIGLKILIEGIL</sequence>
<evidence type="ECO:0000256" key="8">
    <source>
        <dbReference type="HAMAP-Rule" id="MF_01521"/>
    </source>
</evidence>